<dbReference type="EMBL" id="PRDL01000001">
    <property type="protein sequence ID" value="MBE8716523.1"/>
    <property type="molecule type" value="Genomic_DNA"/>
</dbReference>
<sequence>MNPAENLSPEEQKEALRLRLQAQRKRLVRQLTPTDESSHHHHAYPRSMTMRFLTRGQGAQWMATAAASLFGKNASKTLTTALVVSKAVSTMLAGQRNRRTRAAAIDELSALFTSTIFTDKSAPKDVTVTLERPPSETRKP</sequence>
<accession>A0A928V2C4</accession>
<keyword evidence="2" id="KW-1185">Reference proteome</keyword>
<reference evidence="1" key="1">
    <citation type="submission" date="2018-07" db="EMBL/GenBank/DDBJ databases">
        <title>Genome assembly of strain Ka43.</title>
        <authorList>
            <person name="Kukolya J."/>
            <person name="Nagy I."/>
            <person name="Horvath B."/>
            <person name="Toth A."/>
        </authorList>
    </citation>
    <scope>NUCLEOTIDE SEQUENCE</scope>
    <source>
        <strain evidence="1">KB43</strain>
    </source>
</reference>
<name>A0A928V2C4_9GAMM</name>
<comment type="caution">
    <text evidence="1">The sequence shown here is derived from an EMBL/GenBank/DDBJ whole genome shotgun (WGS) entry which is preliminary data.</text>
</comment>
<dbReference type="RefSeq" id="WP_193907683.1">
    <property type="nucleotide sequence ID" value="NZ_PRDL01000001.1"/>
</dbReference>
<gene>
    <name evidence="1" type="ORF">C4F51_04895</name>
</gene>
<evidence type="ECO:0000313" key="2">
    <source>
        <dbReference type="Proteomes" id="UP000652567"/>
    </source>
</evidence>
<organism evidence="1 2">
    <name type="scientific">Cellvibrio polysaccharolyticus</name>
    <dbReference type="NCBI Taxonomy" id="2082724"/>
    <lineage>
        <taxon>Bacteria</taxon>
        <taxon>Pseudomonadati</taxon>
        <taxon>Pseudomonadota</taxon>
        <taxon>Gammaproteobacteria</taxon>
        <taxon>Cellvibrionales</taxon>
        <taxon>Cellvibrionaceae</taxon>
        <taxon>Cellvibrio</taxon>
    </lineage>
</organism>
<proteinExistence type="predicted"/>
<evidence type="ECO:0000313" key="1">
    <source>
        <dbReference type="EMBL" id="MBE8716523.1"/>
    </source>
</evidence>
<protein>
    <submittedName>
        <fullName evidence="1">Uncharacterized protein</fullName>
    </submittedName>
</protein>
<dbReference type="Proteomes" id="UP000652567">
    <property type="component" value="Unassembled WGS sequence"/>
</dbReference>
<dbReference type="AlphaFoldDB" id="A0A928V2C4"/>